<reference evidence="1 2" key="1">
    <citation type="journal article" date="2020" name="ISME J.">
        <title>Comparative genomics reveals insights into cyanobacterial evolution and habitat adaptation.</title>
        <authorList>
            <person name="Chen M.Y."/>
            <person name="Teng W.K."/>
            <person name="Zhao L."/>
            <person name="Hu C.X."/>
            <person name="Zhou Y.K."/>
            <person name="Han B.P."/>
            <person name="Song L.R."/>
            <person name="Shu W.S."/>
        </authorList>
    </citation>
    <scope>NUCLEOTIDE SEQUENCE [LARGE SCALE GENOMIC DNA]</scope>
    <source>
        <strain evidence="1 2">FACHB-838</strain>
    </source>
</reference>
<name>A0ABR8E524_9NOSO</name>
<organism evidence="1 2">
    <name type="scientific">Nostoc flagelliforme FACHB-838</name>
    <dbReference type="NCBI Taxonomy" id="2692904"/>
    <lineage>
        <taxon>Bacteria</taxon>
        <taxon>Bacillati</taxon>
        <taxon>Cyanobacteriota</taxon>
        <taxon>Cyanophyceae</taxon>
        <taxon>Nostocales</taxon>
        <taxon>Nostocaceae</taxon>
        <taxon>Nostoc</taxon>
    </lineage>
</organism>
<gene>
    <name evidence="1" type="ORF">H6G97_45645</name>
</gene>
<protein>
    <submittedName>
        <fullName evidence="1">Uncharacterized protein</fullName>
    </submittedName>
</protein>
<dbReference type="RefSeq" id="WP_190946951.1">
    <property type="nucleotide sequence ID" value="NZ_JACJSI010000409.1"/>
</dbReference>
<accession>A0ABR8E524</accession>
<sequence>MANIQIYDLRPVEADLPVLSLTDKELLVVSGGDMWTFITTKGTQVPISWEDAW</sequence>
<keyword evidence="2" id="KW-1185">Reference proteome</keyword>
<dbReference type="Proteomes" id="UP000623440">
    <property type="component" value="Unassembled WGS sequence"/>
</dbReference>
<dbReference type="EMBL" id="JACJSI010000409">
    <property type="protein sequence ID" value="MBD2536201.1"/>
    <property type="molecule type" value="Genomic_DNA"/>
</dbReference>
<proteinExistence type="predicted"/>
<evidence type="ECO:0000313" key="1">
    <source>
        <dbReference type="EMBL" id="MBD2536201.1"/>
    </source>
</evidence>
<comment type="caution">
    <text evidence="1">The sequence shown here is derived from an EMBL/GenBank/DDBJ whole genome shotgun (WGS) entry which is preliminary data.</text>
</comment>
<evidence type="ECO:0000313" key="2">
    <source>
        <dbReference type="Proteomes" id="UP000623440"/>
    </source>
</evidence>